<dbReference type="PROSITE" id="PS51087">
    <property type="entry name" value="APAG"/>
    <property type="match status" value="1"/>
</dbReference>
<evidence type="ECO:0000259" key="3">
    <source>
        <dbReference type="PROSITE" id="PS51087"/>
    </source>
</evidence>
<evidence type="ECO:0000256" key="2">
    <source>
        <dbReference type="HAMAP-Rule" id="MF_00791"/>
    </source>
</evidence>
<dbReference type="Pfam" id="PF04379">
    <property type="entry name" value="DUF525"/>
    <property type="match status" value="1"/>
</dbReference>
<dbReference type="Gene3D" id="2.60.40.1470">
    <property type="entry name" value="ApaG domain"/>
    <property type="match status" value="1"/>
</dbReference>
<feature type="domain" description="ApaG" evidence="3">
    <location>
        <begin position="9"/>
        <end position="133"/>
    </location>
</feature>
<dbReference type="Proteomes" id="UP000464524">
    <property type="component" value="Chromosome"/>
</dbReference>
<organism evidence="4 5">
    <name type="scientific">Paraglaciecola mesophila</name>
    <dbReference type="NCBI Taxonomy" id="197222"/>
    <lineage>
        <taxon>Bacteria</taxon>
        <taxon>Pseudomonadati</taxon>
        <taxon>Pseudomonadota</taxon>
        <taxon>Gammaproteobacteria</taxon>
        <taxon>Alteromonadales</taxon>
        <taxon>Alteromonadaceae</taxon>
        <taxon>Paraglaciecola</taxon>
    </lineage>
</organism>
<keyword evidence="5" id="KW-1185">Reference proteome</keyword>
<dbReference type="RefSeq" id="WP_160181357.1">
    <property type="nucleotide sequence ID" value="NZ_CP047656.1"/>
</dbReference>
<dbReference type="AlphaFoldDB" id="A0A857JQL4"/>
<dbReference type="SUPFAM" id="SSF110069">
    <property type="entry name" value="ApaG-like"/>
    <property type="match status" value="1"/>
</dbReference>
<name>A0A857JQL4_9ALTE</name>
<dbReference type="NCBIfam" id="NF003967">
    <property type="entry name" value="PRK05461.1"/>
    <property type="match status" value="1"/>
</dbReference>
<dbReference type="EMBL" id="CP047656">
    <property type="protein sequence ID" value="QHJ13247.1"/>
    <property type="molecule type" value="Genomic_DNA"/>
</dbReference>
<dbReference type="InterPro" id="IPR007474">
    <property type="entry name" value="ApaG_domain"/>
</dbReference>
<sequence>MTTPFVSGHELSDKINVSVNTQHLPEHAANEADKYAFAYEITIANNSHESVQLINRYWLIIDGNGKQSEVEGAGVIGQQPQIDSGNSFQYTSGAVLDTPVGSMQGFYEMQDKDGALFRVPIDIFRLAVPHLIN</sequence>
<dbReference type="PANTHER" id="PTHR14289:SF16">
    <property type="entry name" value="POLYMERASE DELTA-INTERACTING PROTEIN 2"/>
    <property type="match status" value="1"/>
</dbReference>
<dbReference type="PANTHER" id="PTHR14289">
    <property type="entry name" value="F-BOX ONLY PROTEIN 3"/>
    <property type="match status" value="1"/>
</dbReference>
<gene>
    <name evidence="2" type="primary">apaG</name>
    <name evidence="4" type="ORF">FX988_03508</name>
</gene>
<dbReference type="KEGG" id="pmes:FX988_03508"/>
<evidence type="ECO:0000313" key="5">
    <source>
        <dbReference type="Proteomes" id="UP000464524"/>
    </source>
</evidence>
<accession>A0A857JQL4</accession>
<reference evidence="4 5" key="1">
    <citation type="submission" date="2019-12" db="EMBL/GenBank/DDBJ databases">
        <title>Genome sequencing and assembly of endphytes of Porphyra tenera.</title>
        <authorList>
            <person name="Park J.M."/>
            <person name="Shin R."/>
            <person name="Jo S.H."/>
        </authorList>
    </citation>
    <scope>NUCLEOTIDE SEQUENCE [LARGE SCALE GENOMIC DNA]</scope>
    <source>
        <strain evidence="4 5">GPM4</strain>
    </source>
</reference>
<dbReference type="GO" id="GO:0070987">
    <property type="term" value="P:error-free translesion synthesis"/>
    <property type="evidence" value="ECO:0007669"/>
    <property type="project" value="TreeGrafter"/>
</dbReference>
<dbReference type="InterPro" id="IPR023065">
    <property type="entry name" value="Uncharacterised_ApaG"/>
</dbReference>
<dbReference type="InterPro" id="IPR036767">
    <property type="entry name" value="ApaG_sf"/>
</dbReference>
<evidence type="ECO:0000313" key="4">
    <source>
        <dbReference type="EMBL" id="QHJ13247.1"/>
    </source>
</evidence>
<evidence type="ECO:0000256" key="1">
    <source>
        <dbReference type="ARBA" id="ARBA00017693"/>
    </source>
</evidence>
<proteinExistence type="inferred from homology"/>
<dbReference type="OrthoDB" id="9795226at2"/>
<dbReference type="HAMAP" id="MF_00791">
    <property type="entry name" value="ApaG"/>
    <property type="match status" value="1"/>
</dbReference>
<protein>
    <recommendedName>
        <fullName evidence="1 2">Protein ApaG</fullName>
    </recommendedName>
</protein>